<protein>
    <submittedName>
        <fullName evidence="2">Glycosyltransferase family 2 protein</fullName>
    </submittedName>
</protein>
<dbReference type="OrthoDB" id="761861at2"/>
<dbReference type="EMBL" id="VOSB01000028">
    <property type="protein sequence ID" value="TXE15606.1"/>
    <property type="molecule type" value="Genomic_DNA"/>
</dbReference>
<dbReference type="RefSeq" id="WP_028871034.1">
    <property type="nucleotide sequence ID" value="NZ_VOSB01000028.1"/>
</dbReference>
<evidence type="ECO:0000259" key="1">
    <source>
        <dbReference type="Pfam" id="PF00535"/>
    </source>
</evidence>
<dbReference type="SUPFAM" id="SSF53448">
    <property type="entry name" value="Nucleotide-diphospho-sugar transferases"/>
    <property type="match status" value="1"/>
</dbReference>
<comment type="caution">
    <text evidence="2">The sequence shown here is derived from an EMBL/GenBank/DDBJ whole genome shotgun (WGS) entry which is preliminary data.</text>
</comment>
<dbReference type="Proteomes" id="UP000321938">
    <property type="component" value="Unassembled WGS sequence"/>
</dbReference>
<dbReference type="Gene3D" id="3.90.550.10">
    <property type="entry name" value="Spore Coat Polysaccharide Biosynthesis Protein SpsA, Chain A"/>
    <property type="match status" value="1"/>
</dbReference>
<evidence type="ECO:0000313" key="2">
    <source>
        <dbReference type="EMBL" id="TXE15606.1"/>
    </source>
</evidence>
<dbReference type="InterPro" id="IPR029044">
    <property type="entry name" value="Nucleotide-diphossugar_trans"/>
</dbReference>
<dbReference type="Pfam" id="PF00535">
    <property type="entry name" value="Glycos_transf_2"/>
    <property type="match status" value="1"/>
</dbReference>
<dbReference type="STRING" id="1123037.GCA_000425305_01011"/>
<organism evidence="2 3">
    <name type="scientific">Psychroserpens burtonensis</name>
    <dbReference type="NCBI Taxonomy" id="49278"/>
    <lineage>
        <taxon>Bacteria</taxon>
        <taxon>Pseudomonadati</taxon>
        <taxon>Bacteroidota</taxon>
        <taxon>Flavobacteriia</taxon>
        <taxon>Flavobacteriales</taxon>
        <taxon>Flavobacteriaceae</taxon>
        <taxon>Psychroserpens</taxon>
    </lineage>
</organism>
<reference evidence="2 3" key="1">
    <citation type="submission" date="2019-08" db="EMBL/GenBank/DDBJ databases">
        <title>Genome of Psychroserpens burtonensis ACAM 167.</title>
        <authorList>
            <person name="Bowman J.P."/>
        </authorList>
    </citation>
    <scope>NUCLEOTIDE SEQUENCE [LARGE SCALE GENOMIC DNA]</scope>
    <source>
        <strain evidence="2 3">ACAM 167</strain>
    </source>
</reference>
<dbReference type="InterPro" id="IPR001173">
    <property type="entry name" value="Glyco_trans_2-like"/>
</dbReference>
<name>A0A5C7B6K0_9FLAO</name>
<evidence type="ECO:0000313" key="3">
    <source>
        <dbReference type="Proteomes" id="UP000321938"/>
    </source>
</evidence>
<accession>A0A5C7B6K0</accession>
<proteinExistence type="predicted"/>
<dbReference type="CDD" id="cd00761">
    <property type="entry name" value="Glyco_tranf_GTA_type"/>
    <property type="match status" value="1"/>
</dbReference>
<gene>
    <name evidence="2" type="ORF">ES692_16030</name>
</gene>
<dbReference type="GO" id="GO:0016740">
    <property type="term" value="F:transferase activity"/>
    <property type="evidence" value="ECO:0007669"/>
    <property type="project" value="UniProtKB-KW"/>
</dbReference>
<dbReference type="AlphaFoldDB" id="A0A5C7B6K0"/>
<keyword evidence="3" id="KW-1185">Reference proteome</keyword>
<sequence>MLSVLIPIYNCDIRALTTVLHEQLMSSQIVFEMICLDDYSDKKISALNAEIEQLQFTSYHISDHNFGRVATRQALAEQANYERLLFLDADVMPKSEHFIAHYTSLLASAYDAIYGGFAYALEPPKDDFMLRWTYGTSNEQVPALIRNQAPFKIVISANFMITKALFITLNSQITQRGYGYDNYFGALLKSNKNTVFHIDNEVYHLGLEANESYLNKIEQSVDTLLKLEINKSIQDTENTLYNTYKSLKKLRLNYVFSWIYKSFKNSFKKNLLSSKPDIRVLQFYKLSYICYQDLNS</sequence>
<keyword evidence="2" id="KW-0808">Transferase</keyword>
<feature type="domain" description="Glycosyltransferase 2-like" evidence="1">
    <location>
        <begin position="3"/>
        <end position="131"/>
    </location>
</feature>